<protein>
    <submittedName>
        <fullName evidence="1">Uncharacterized protein</fullName>
    </submittedName>
</protein>
<accession>A0A1W1CCA0</accession>
<reference evidence="1" key="1">
    <citation type="submission" date="2016-10" db="EMBL/GenBank/DDBJ databases">
        <authorList>
            <person name="de Groot N.N."/>
        </authorList>
    </citation>
    <scope>NUCLEOTIDE SEQUENCE</scope>
</reference>
<proteinExistence type="predicted"/>
<sequence>MAFIDTIIYTFVLSYPIHFFASMCKREDISRSRIISHKLVTNFNIFYIFERSIKHHYFCPTPKAFSHGWPCSNNNKVPFAKTCCHFIKLFKACIDSYKHRVASCFHLFDVFHCVIGHLWRVFEIACLVLLCNLIELLFDNIDYLSRGELLLYCYAFYLCCECKEMAFE</sequence>
<dbReference type="AlphaFoldDB" id="A0A1W1CCA0"/>
<evidence type="ECO:0000313" key="1">
    <source>
        <dbReference type="EMBL" id="SFV63500.1"/>
    </source>
</evidence>
<organism evidence="1">
    <name type="scientific">hydrothermal vent metagenome</name>
    <dbReference type="NCBI Taxonomy" id="652676"/>
    <lineage>
        <taxon>unclassified sequences</taxon>
        <taxon>metagenomes</taxon>
        <taxon>ecological metagenomes</taxon>
    </lineage>
</organism>
<dbReference type="EMBL" id="FPHH01000074">
    <property type="protein sequence ID" value="SFV63500.1"/>
    <property type="molecule type" value="Genomic_DNA"/>
</dbReference>
<gene>
    <name evidence="1" type="ORF">MNB_SM-5-266</name>
</gene>
<name>A0A1W1CCA0_9ZZZZ</name>